<proteinExistence type="predicted"/>
<evidence type="ECO:0000313" key="1">
    <source>
        <dbReference type="EMBL" id="KAI3721009.1"/>
    </source>
</evidence>
<dbReference type="Proteomes" id="UP001055811">
    <property type="component" value="Linkage Group LG06"/>
</dbReference>
<sequence length="184" mass="20725">MANHRFIMTMSILLSLAFLATSTSNTTTTADHKIATDYDFDRTANVVVEGKVYCQGCKYIGSSSLSGAEPIWAARVSVICKNYKKRVSYYKAFVTDYDGYFYADLKKFRMTHYLLDHPLHACRVKLVSSPHETCNVRSNLNNGINGSPLRFENKVLYGRGYETVIYASGPFAFRSSDCYPDTTP</sequence>
<name>A0ACB9BF79_CICIN</name>
<organism evidence="1 2">
    <name type="scientific">Cichorium intybus</name>
    <name type="common">Chicory</name>
    <dbReference type="NCBI Taxonomy" id="13427"/>
    <lineage>
        <taxon>Eukaryota</taxon>
        <taxon>Viridiplantae</taxon>
        <taxon>Streptophyta</taxon>
        <taxon>Embryophyta</taxon>
        <taxon>Tracheophyta</taxon>
        <taxon>Spermatophyta</taxon>
        <taxon>Magnoliopsida</taxon>
        <taxon>eudicotyledons</taxon>
        <taxon>Gunneridae</taxon>
        <taxon>Pentapetalae</taxon>
        <taxon>asterids</taxon>
        <taxon>campanulids</taxon>
        <taxon>Asterales</taxon>
        <taxon>Asteraceae</taxon>
        <taxon>Cichorioideae</taxon>
        <taxon>Cichorieae</taxon>
        <taxon>Cichoriinae</taxon>
        <taxon>Cichorium</taxon>
    </lineage>
</organism>
<comment type="caution">
    <text evidence="1">The sequence shown here is derived from an EMBL/GenBank/DDBJ whole genome shotgun (WGS) entry which is preliminary data.</text>
</comment>
<reference evidence="1 2" key="2">
    <citation type="journal article" date="2022" name="Mol. Ecol. Resour.">
        <title>The genomes of chicory, endive, great burdock and yacon provide insights into Asteraceae paleo-polyploidization history and plant inulin production.</title>
        <authorList>
            <person name="Fan W."/>
            <person name="Wang S."/>
            <person name="Wang H."/>
            <person name="Wang A."/>
            <person name="Jiang F."/>
            <person name="Liu H."/>
            <person name="Zhao H."/>
            <person name="Xu D."/>
            <person name="Zhang Y."/>
        </authorList>
    </citation>
    <scope>NUCLEOTIDE SEQUENCE [LARGE SCALE GENOMIC DNA]</scope>
    <source>
        <strain evidence="2">cv. Punajuju</strain>
        <tissue evidence="1">Leaves</tissue>
    </source>
</reference>
<dbReference type="EMBL" id="CM042014">
    <property type="protein sequence ID" value="KAI3721009.1"/>
    <property type="molecule type" value="Genomic_DNA"/>
</dbReference>
<reference evidence="2" key="1">
    <citation type="journal article" date="2022" name="Mol. Ecol. Resour.">
        <title>The genomes of chicory, endive, great burdock and yacon provide insights into Asteraceae palaeo-polyploidization history and plant inulin production.</title>
        <authorList>
            <person name="Fan W."/>
            <person name="Wang S."/>
            <person name="Wang H."/>
            <person name="Wang A."/>
            <person name="Jiang F."/>
            <person name="Liu H."/>
            <person name="Zhao H."/>
            <person name="Xu D."/>
            <person name="Zhang Y."/>
        </authorList>
    </citation>
    <scope>NUCLEOTIDE SEQUENCE [LARGE SCALE GENOMIC DNA]</scope>
    <source>
        <strain evidence="2">cv. Punajuju</strain>
    </source>
</reference>
<keyword evidence="2" id="KW-1185">Reference proteome</keyword>
<accession>A0ACB9BF79</accession>
<protein>
    <submittedName>
        <fullName evidence="1">Uncharacterized protein</fullName>
    </submittedName>
</protein>
<evidence type="ECO:0000313" key="2">
    <source>
        <dbReference type="Proteomes" id="UP001055811"/>
    </source>
</evidence>
<gene>
    <name evidence="1" type="ORF">L2E82_32011</name>
</gene>